<feature type="domain" description="ABC3 transporter permease C-terminal" evidence="8">
    <location>
        <begin position="356"/>
        <end position="475"/>
    </location>
</feature>
<dbReference type="Pfam" id="PF02687">
    <property type="entry name" value="FtsX"/>
    <property type="match status" value="2"/>
</dbReference>
<dbReference type="EMBL" id="CP001032">
    <property type="protein sequence ID" value="ACB75139.1"/>
    <property type="molecule type" value="Genomic_DNA"/>
</dbReference>
<evidence type="ECO:0000256" key="5">
    <source>
        <dbReference type="ARBA" id="ARBA00023136"/>
    </source>
</evidence>
<dbReference type="PANTHER" id="PTHR30572:SF4">
    <property type="entry name" value="ABC TRANSPORTER PERMEASE YTRF"/>
    <property type="match status" value="1"/>
</dbReference>
<reference evidence="10 11" key="1">
    <citation type="journal article" date="2011" name="J. Bacteriol.">
        <title>Genome sequence of the verrucomicrobium Opitutus terrae PB90-1, an abundant inhabitant of rice paddy soil ecosystems.</title>
        <authorList>
            <person name="van Passel M.W."/>
            <person name="Kant R."/>
            <person name="Palva A."/>
            <person name="Copeland A."/>
            <person name="Lucas S."/>
            <person name="Lapidus A."/>
            <person name="Glavina del Rio T."/>
            <person name="Pitluck S."/>
            <person name="Goltsman E."/>
            <person name="Clum A."/>
            <person name="Sun H."/>
            <person name="Schmutz J."/>
            <person name="Larimer F.W."/>
            <person name="Land M.L."/>
            <person name="Hauser L."/>
            <person name="Kyrpides N."/>
            <person name="Mikhailova N."/>
            <person name="Richardson P.P."/>
            <person name="Janssen P.H."/>
            <person name="de Vos W.M."/>
            <person name="Smidt H."/>
        </authorList>
    </citation>
    <scope>NUCLEOTIDE SEQUENCE [LARGE SCALE GENOMIC DNA]</scope>
    <source>
        <strain evidence="11">DSM 11246 / JCM 15787 / PB90-1</strain>
    </source>
</reference>
<keyword evidence="4 7" id="KW-1133">Transmembrane helix</keyword>
<dbReference type="NCBIfam" id="NF038403">
    <property type="entry name" value="perm_prefix_1"/>
    <property type="match status" value="1"/>
</dbReference>
<evidence type="ECO:0000313" key="11">
    <source>
        <dbReference type="Proteomes" id="UP000007013"/>
    </source>
</evidence>
<feature type="domain" description="MacB-like periplasmic core" evidence="9">
    <location>
        <begin position="580"/>
        <end position="730"/>
    </location>
</feature>
<feature type="transmembrane region" description="Helical" evidence="7">
    <location>
        <begin position="850"/>
        <end position="873"/>
    </location>
</feature>
<feature type="transmembrane region" description="Helical" evidence="7">
    <location>
        <begin position="70"/>
        <end position="95"/>
    </location>
</feature>
<name>B1ZX28_OPITP</name>
<proteinExistence type="inferred from homology"/>
<keyword evidence="11" id="KW-1185">Reference proteome</keyword>
<organism evidence="10 11">
    <name type="scientific">Opitutus terrae (strain DSM 11246 / JCM 15787 / PB90-1)</name>
    <dbReference type="NCBI Taxonomy" id="452637"/>
    <lineage>
        <taxon>Bacteria</taxon>
        <taxon>Pseudomonadati</taxon>
        <taxon>Verrucomicrobiota</taxon>
        <taxon>Opitutia</taxon>
        <taxon>Opitutales</taxon>
        <taxon>Opitutaceae</taxon>
        <taxon>Opitutus</taxon>
    </lineage>
</organism>
<dbReference type="Proteomes" id="UP000007013">
    <property type="component" value="Chromosome"/>
</dbReference>
<feature type="transmembrane region" description="Helical" evidence="7">
    <location>
        <begin position="448"/>
        <end position="469"/>
    </location>
</feature>
<keyword evidence="5 7" id="KW-0472">Membrane</keyword>
<dbReference type="GO" id="GO:0022857">
    <property type="term" value="F:transmembrane transporter activity"/>
    <property type="evidence" value="ECO:0007669"/>
    <property type="project" value="TreeGrafter"/>
</dbReference>
<feature type="transmembrane region" description="Helical" evidence="7">
    <location>
        <begin position="400"/>
        <end position="419"/>
    </location>
</feature>
<dbReference type="eggNOG" id="COG0577">
    <property type="taxonomic scope" value="Bacteria"/>
</dbReference>
<evidence type="ECO:0000259" key="8">
    <source>
        <dbReference type="Pfam" id="PF02687"/>
    </source>
</evidence>
<evidence type="ECO:0000256" key="6">
    <source>
        <dbReference type="ARBA" id="ARBA00038076"/>
    </source>
</evidence>
<evidence type="ECO:0000256" key="7">
    <source>
        <dbReference type="SAM" id="Phobius"/>
    </source>
</evidence>
<feature type="domain" description="ABC3 transporter permease C-terminal" evidence="8">
    <location>
        <begin position="770"/>
        <end position="880"/>
    </location>
</feature>
<feature type="transmembrane region" description="Helical" evidence="7">
    <location>
        <begin position="760"/>
        <end position="783"/>
    </location>
</feature>
<dbReference type="PANTHER" id="PTHR30572">
    <property type="entry name" value="MEMBRANE COMPONENT OF TRANSPORTER-RELATED"/>
    <property type="match status" value="1"/>
</dbReference>
<comment type="subcellular location">
    <subcellularLocation>
        <location evidence="1">Cell membrane</location>
        <topology evidence="1">Multi-pass membrane protein</topology>
    </subcellularLocation>
</comment>
<feature type="transmembrane region" description="Helical" evidence="7">
    <location>
        <begin position="347"/>
        <end position="373"/>
    </location>
</feature>
<feature type="domain" description="MacB-like periplasmic core" evidence="9">
    <location>
        <begin position="74"/>
        <end position="309"/>
    </location>
</feature>
<gene>
    <name evidence="10" type="ordered locus">Oter_1856</name>
</gene>
<evidence type="ECO:0000256" key="4">
    <source>
        <dbReference type="ARBA" id="ARBA00022989"/>
    </source>
</evidence>
<feature type="transmembrane region" description="Helical" evidence="7">
    <location>
        <begin position="497"/>
        <end position="517"/>
    </location>
</feature>
<dbReference type="KEGG" id="ote:Oter_1856"/>
<accession>B1ZX28</accession>
<feature type="transmembrane region" description="Helical" evidence="7">
    <location>
        <begin position="819"/>
        <end position="838"/>
    </location>
</feature>
<dbReference type="NCBIfam" id="TIGR03434">
    <property type="entry name" value="ADOP"/>
    <property type="match status" value="1"/>
</dbReference>
<dbReference type="InterPro" id="IPR017800">
    <property type="entry name" value="ADOP"/>
</dbReference>
<evidence type="ECO:0000259" key="9">
    <source>
        <dbReference type="Pfam" id="PF12704"/>
    </source>
</evidence>
<dbReference type="STRING" id="452637.Oter_1856"/>
<keyword evidence="3 7" id="KW-0812">Transmembrane</keyword>
<evidence type="ECO:0000256" key="1">
    <source>
        <dbReference type="ARBA" id="ARBA00004651"/>
    </source>
</evidence>
<dbReference type="InterPro" id="IPR003838">
    <property type="entry name" value="ABC3_permease_C"/>
</dbReference>
<dbReference type="GO" id="GO:0005886">
    <property type="term" value="C:plasma membrane"/>
    <property type="evidence" value="ECO:0007669"/>
    <property type="project" value="UniProtKB-SubCell"/>
</dbReference>
<dbReference type="HOGENOM" id="CLU_009433_1_0_0"/>
<dbReference type="InterPro" id="IPR047928">
    <property type="entry name" value="Perm_prefix_1"/>
</dbReference>
<dbReference type="Pfam" id="PF12704">
    <property type="entry name" value="MacB_PCD"/>
    <property type="match status" value="2"/>
</dbReference>
<evidence type="ECO:0000313" key="10">
    <source>
        <dbReference type="EMBL" id="ACB75139.1"/>
    </source>
</evidence>
<dbReference type="InterPro" id="IPR050250">
    <property type="entry name" value="Macrolide_Exporter_MacB"/>
</dbReference>
<evidence type="ECO:0000256" key="3">
    <source>
        <dbReference type="ARBA" id="ARBA00022692"/>
    </source>
</evidence>
<sequence length="887" mass="95221">MDEELRAHLDRETEQNLARGLSPADARYAALRAFGGVEQIKERARDDRGFVWLEQLAQDIRQAARQLMRAPGFTATVVLTLALGLGVNTSVFLLVSDFFLRPLAVKEPGELVHVLQKSPRFGFPLNLSFPDFLDFRKAIATDGETDAAMAAAFSDVLAYQQLTVSLGRTDAGAERTWIAAVSDNFFSALGLEPAHGRLFAANEGRVPGADPIIVLTEACWRSRFGGDPRVIGQPATINALTFTIVGVTPTGFHGAQWSDAMSGFVPASMLPVLQPANGGVLDNRGQLAFNVIARQRPEVTLEQAQSAAEVVLARLIATYPEYHAPARAQLLPERWSRPAPKASRFTISIMAVLAIGALLVLGMAVANAANLLFARAVARERELAVRGALGASRWRLLRPLLVEAVLMAILAGAFALVLADWVDAWLRSLLAVLGDIPPLAEHGADWRVFVFTGGMALVAGVLAALWPALRAARQDVLPMLKEASPTPGKSHHRLRSLLVVTQVTLACIVLIAAGLGLRSTRALAGVHPGFRSDHLLLASYDLSLQRYVLRNGLLRAQQFHAEVLDRVARLPGVKSVSLAERVPFDVDPSMAGDVVPQGRRGGDNTRFRLTPVHAVTHTFLETMGIPLASGRDFRASDDRNAPPVAIVTESLARRLWPGEPAIGRRLVINGGAPTEIVGVIRDGRFVALADPSWEAVYLPLAQNFRGGVTLVVRTEGEPLALAQAVERQIRAMEPDLPVYNVRTMEQQIAQSPMALMPLRFGAAVVGMQGLLALVLALTGIYGLVSFHVARRTREIGVRMALGATAANVVRAVAQQGVRLTLTGLALGLPLAYGAILPLKGLLYGTPANDGLVFAGIGSLILMIALLASGIPAWRAARVNPVDTLRAE</sequence>
<comment type="similarity">
    <text evidence="6">Belongs to the ABC-4 integral membrane protein family.</text>
</comment>
<protein>
    <submittedName>
        <fullName evidence="10">Permease</fullName>
    </submittedName>
</protein>
<evidence type="ECO:0000256" key="2">
    <source>
        <dbReference type="ARBA" id="ARBA00022475"/>
    </source>
</evidence>
<keyword evidence="2" id="KW-1003">Cell membrane</keyword>
<dbReference type="AlphaFoldDB" id="B1ZX28"/>
<dbReference type="InterPro" id="IPR025857">
    <property type="entry name" value="MacB_PCD"/>
</dbReference>